<dbReference type="PROSITE" id="PS50850">
    <property type="entry name" value="MFS"/>
    <property type="match status" value="1"/>
</dbReference>
<proteinExistence type="predicted"/>
<dbReference type="GO" id="GO:0005886">
    <property type="term" value="C:plasma membrane"/>
    <property type="evidence" value="ECO:0007669"/>
    <property type="project" value="UniProtKB-SubCell"/>
</dbReference>
<dbReference type="EMBL" id="CAMXCT020000405">
    <property type="protein sequence ID" value="CAL1131744.1"/>
    <property type="molecule type" value="Genomic_DNA"/>
</dbReference>
<keyword evidence="4 7" id="KW-0812">Transmembrane</keyword>
<keyword evidence="6 7" id="KW-0472">Membrane</keyword>
<comment type="caution">
    <text evidence="9">The sequence shown here is derived from an EMBL/GenBank/DDBJ whole genome shotgun (WGS) entry which is preliminary data.</text>
</comment>
<evidence type="ECO:0000256" key="5">
    <source>
        <dbReference type="ARBA" id="ARBA00022989"/>
    </source>
</evidence>
<dbReference type="EMBL" id="CAMXCT030000405">
    <property type="protein sequence ID" value="CAL4765681.1"/>
    <property type="molecule type" value="Genomic_DNA"/>
</dbReference>
<evidence type="ECO:0000256" key="1">
    <source>
        <dbReference type="ARBA" id="ARBA00004651"/>
    </source>
</evidence>
<dbReference type="InterPro" id="IPR020846">
    <property type="entry name" value="MFS_dom"/>
</dbReference>
<dbReference type="Proteomes" id="UP001152797">
    <property type="component" value="Unassembled WGS sequence"/>
</dbReference>
<evidence type="ECO:0000256" key="6">
    <source>
        <dbReference type="ARBA" id="ARBA00023136"/>
    </source>
</evidence>
<feature type="transmembrane region" description="Helical" evidence="7">
    <location>
        <begin position="305"/>
        <end position="324"/>
    </location>
</feature>
<evidence type="ECO:0000313" key="9">
    <source>
        <dbReference type="EMBL" id="CAI3978369.1"/>
    </source>
</evidence>
<comment type="subcellular location">
    <subcellularLocation>
        <location evidence="1">Cell membrane</location>
        <topology evidence="1">Multi-pass membrane protein</topology>
    </subcellularLocation>
</comment>
<sequence>MGPKRHMSLPLKRLLAILALALAPTFVAIGSVTPPHGRLTRRRLSLRAGTVAEVPAKSLLPISMSVFVQMLGEGIAISTIPLHLLSFGASPLQVGLATSCFSVAQMICCPILISASSRLGRLRVLRACLAGAAFASLLISISSSIVGILFGRLLAGAFAASVPVAQAAVTDIVSDGAATALSRVAAAAQLGVVVGPAVSAFVAALLGKTFGWPTELCVRGVFGGIGLVALSVLAISLALTPGGLTTATEATKATKATGGDPSTSWSLAQPLLRMVAVTIAWSLTLMVSTYAMFANRCLGYNQQKLSLIFSTGAAATVTTQLFLFPVLVSFWGPNITCFLGIIFVAIGLSGFSLCWHQPGHMLFYLLTRVGSGCADTATATLVAKCSKPKDRARNLGLITSSRAASRIVTPVASADLFEASLSHHAAPGALPYLMVTSLAAGLSPVPLMLQRKVTKRPPMASPHFDKSNWAWGRRRQLGILAEVERVLKEELQDFKNVRL</sequence>
<keyword evidence="2" id="KW-0813">Transport</keyword>
<evidence type="ECO:0000313" key="11">
    <source>
        <dbReference type="EMBL" id="CAL4765681.1"/>
    </source>
</evidence>
<evidence type="ECO:0000259" key="8">
    <source>
        <dbReference type="PROSITE" id="PS50850"/>
    </source>
</evidence>
<feature type="transmembrane region" description="Helical" evidence="7">
    <location>
        <begin position="218"/>
        <end position="239"/>
    </location>
</feature>
<dbReference type="AlphaFoldDB" id="A0A9P1BRY7"/>
<feature type="domain" description="Major facilitator superfamily (MFS) profile" evidence="8">
    <location>
        <begin position="58"/>
        <end position="452"/>
    </location>
</feature>
<feature type="transmembrane region" description="Helical" evidence="7">
    <location>
        <begin position="94"/>
        <end position="115"/>
    </location>
</feature>
<dbReference type="Gene3D" id="1.20.1250.20">
    <property type="entry name" value="MFS general substrate transporter like domains"/>
    <property type="match status" value="1"/>
</dbReference>
<keyword evidence="12" id="KW-1185">Reference proteome</keyword>
<reference evidence="10" key="2">
    <citation type="submission" date="2024-04" db="EMBL/GenBank/DDBJ databases">
        <authorList>
            <person name="Chen Y."/>
            <person name="Shah S."/>
            <person name="Dougan E. K."/>
            <person name="Thang M."/>
            <person name="Chan C."/>
        </authorList>
    </citation>
    <scope>NUCLEOTIDE SEQUENCE [LARGE SCALE GENOMIC DNA]</scope>
</reference>
<dbReference type="PANTHER" id="PTHR43414:SF6">
    <property type="entry name" value="MULTIDRUG RESISTANCE PROTEIN MDTG"/>
    <property type="match status" value="1"/>
</dbReference>
<evidence type="ECO:0000313" key="10">
    <source>
        <dbReference type="EMBL" id="CAL1131744.1"/>
    </source>
</evidence>
<dbReference type="Pfam" id="PF07690">
    <property type="entry name" value="MFS_1"/>
    <property type="match status" value="1"/>
</dbReference>
<protein>
    <submittedName>
        <fullName evidence="11">Major facilitator superfamily (MFS) profile domain-containing protein</fullName>
    </submittedName>
</protein>
<organism evidence="9">
    <name type="scientific">Cladocopium goreaui</name>
    <dbReference type="NCBI Taxonomy" id="2562237"/>
    <lineage>
        <taxon>Eukaryota</taxon>
        <taxon>Sar</taxon>
        <taxon>Alveolata</taxon>
        <taxon>Dinophyceae</taxon>
        <taxon>Suessiales</taxon>
        <taxon>Symbiodiniaceae</taxon>
        <taxon>Cladocopium</taxon>
    </lineage>
</organism>
<evidence type="ECO:0000256" key="4">
    <source>
        <dbReference type="ARBA" id="ARBA00022692"/>
    </source>
</evidence>
<dbReference type="InterPro" id="IPR011701">
    <property type="entry name" value="MFS"/>
</dbReference>
<keyword evidence="5 7" id="KW-1133">Transmembrane helix</keyword>
<accession>A0A9P1BRY7</accession>
<dbReference type="InterPro" id="IPR036259">
    <property type="entry name" value="MFS_trans_sf"/>
</dbReference>
<dbReference type="EMBL" id="CAMXCT010000405">
    <property type="protein sequence ID" value="CAI3978369.1"/>
    <property type="molecule type" value="Genomic_DNA"/>
</dbReference>
<evidence type="ECO:0000256" key="7">
    <source>
        <dbReference type="SAM" id="Phobius"/>
    </source>
</evidence>
<feature type="transmembrane region" description="Helical" evidence="7">
    <location>
        <begin position="330"/>
        <end position="355"/>
    </location>
</feature>
<evidence type="ECO:0000313" key="12">
    <source>
        <dbReference type="Proteomes" id="UP001152797"/>
    </source>
</evidence>
<feature type="transmembrane region" description="Helical" evidence="7">
    <location>
        <begin position="271"/>
        <end position="293"/>
    </location>
</feature>
<evidence type="ECO:0000256" key="3">
    <source>
        <dbReference type="ARBA" id="ARBA00022475"/>
    </source>
</evidence>
<feature type="transmembrane region" description="Helical" evidence="7">
    <location>
        <begin position="184"/>
        <end position="206"/>
    </location>
</feature>
<gene>
    <name evidence="9" type="ORF">C1SCF055_LOCUS6426</name>
</gene>
<evidence type="ECO:0000256" key="2">
    <source>
        <dbReference type="ARBA" id="ARBA00022448"/>
    </source>
</evidence>
<reference evidence="9" key="1">
    <citation type="submission" date="2022-10" db="EMBL/GenBank/DDBJ databases">
        <authorList>
            <person name="Chen Y."/>
            <person name="Dougan E. K."/>
            <person name="Chan C."/>
            <person name="Rhodes N."/>
            <person name="Thang M."/>
        </authorList>
    </citation>
    <scope>NUCLEOTIDE SEQUENCE</scope>
</reference>
<name>A0A9P1BRY7_9DINO</name>
<feature type="transmembrane region" description="Helical" evidence="7">
    <location>
        <begin position="127"/>
        <end position="150"/>
    </location>
</feature>
<dbReference type="GO" id="GO:0022857">
    <property type="term" value="F:transmembrane transporter activity"/>
    <property type="evidence" value="ECO:0007669"/>
    <property type="project" value="InterPro"/>
</dbReference>
<keyword evidence="3" id="KW-1003">Cell membrane</keyword>
<dbReference type="PANTHER" id="PTHR43414">
    <property type="entry name" value="MULTIDRUG RESISTANCE PROTEIN MDTG"/>
    <property type="match status" value="1"/>
</dbReference>
<dbReference type="SUPFAM" id="SSF103473">
    <property type="entry name" value="MFS general substrate transporter"/>
    <property type="match status" value="1"/>
</dbReference>
<dbReference type="OrthoDB" id="205889at2759"/>